<protein>
    <submittedName>
        <fullName evidence="1">Uncharacterized protein</fullName>
    </submittedName>
</protein>
<accession>A0A917DN76</accession>
<reference evidence="1" key="1">
    <citation type="journal article" date="2014" name="Int. J. Syst. Evol. Microbiol.">
        <title>Complete genome sequence of Corynebacterium casei LMG S-19264T (=DSM 44701T), isolated from a smear-ripened cheese.</title>
        <authorList>
            <consortium name="US DOE Joint Genome Institute (JGI-PGF)"/>
            <person name="Walter F."/>
            <person name="Albersmeier A."/>
            <person name="Kalinowski J."/>
            <person name="Ruckert C."/>
        </authorList>
    </citation>
    <scope>NUCLEOTIDE SEQUENCE</scope>
    <source>
        <strain evidence="1">CGMCC 1.15178</strain>
    </source>
</reference>
<sequence>MFTGTISDGAGSLCISAGLQAASQVCREDLKDQRAELYAEMQPGYAGDYIWKEERSC</sequence>
<dbReference type="EMBL" id="BMHP01000001">
    <property type="protein sequence ID" value="GGD51033.1"/>
    <property type="molecule type" value="Genomic_DNA"/>
</dbReference>
<name>A0A917DN76_9BACL</name>
<gene>
    <name evidence="1" type="ORF">GCM10010911_05710</name>
</gene>
<comment type="caution">
    <text evidence="1">The sequence shown here is derived from an EMBL/GenBank/DDBJ whole genome shotgun (WGS) entry which is preliminary data.</text>
</comment>
<dbReference type="AlphaFoldDB" id="A0A917DN76"/>
<proteinExistence type="predicted"/>
<keyword evidence="2" id="KW-1185">Reference proteome</keyword>
<organism evidence="1 2">
    <name type="scientific">Paenibacillus nasutitermitis</name>
    <dbReference type="NCBI Taxonomy" id="1652958"/>
    <lineage>
        <taxon>Bacteria</taxon>
        <taxon>Bacillati</taxon>
        <taxon>Bacillota</taxon>
        <taxon>Bacilli</taxon>
        <taxon>Bacillales</taxon>
        <taxon>Paenibacillaceae</taxon>
        <taxon>Paenibacillus</taxon>
    </lineage>
</organism>
<dbReference type="Proteomes" id="UP000612456">
    <property type="component" value="Unassembled WGS sequence"/>
</dbReference>
<evidence type="ECO:0000313" key="1">
    <source>
        <dbReference type="EMBL" id="GGD51033.1"/>
    </source>
</evidence>
<reference evidence="1" key="2">
    <citation type="submission" date="2020-09" db="EMBL/GenBank/DDBJ databases">
        <authorList>
            <person name="Sun Q."/>
            <person name="Zhou Y."/>
        </authorList>
    </citation>
    <scope>NUCLEOTIDE SEQUENCE</scope>
    <source>
        <strain evidence="1">CGMCC 1.15178</strain>
    </source>
</reference>
<evidence type="ECO:0000313" key="2">
    <source>
        <dbReference type="Proteomes" id="UP000612456"/>
    </source>
</evidence>